<evidence type="ECO:0000256" key="4">
    <source>
        <dbReference type="ARBA" id="ARBA00022679"/>
    </source>
</evidence>
<dbReference type="PRINTS" id="PR00990">
    <property type="entry name" value="RIBOKINASE"/>
</dbReference>
<dbReference type="EC" id="2.7.1.15" evidence="2 12"/>
<feature type="binding site" evidence="12">
    <location>
        <position position="294"/>
    </location>
    <ligand>
        <name>K(+)</name>
        <dbReference type="ChEBI" id="CHEBI:29103"/>
    </ligand>
</feature>
<feature type="binding site" evidence="12">
    <location>
        <begin position="44"/>
        <end position="48"/>
    </location>
    <ligand>
        <name>substrate</name>
    </ligand>
</feature>
<keyword evidence="8 12" id="KW-0067">ATP-binding</keyword>
<comment type="catalytic activity">
    <reaction evidence="12">
        <text>D-ribose + ATP = D-ribose 5-phosphate + ADP + H(+)</text>
        <dbReference type="Rhea" id="RHEA:13697"/>
        <dbReference type="ChEBI" id="CHEBI:15378"/>
        <dbReference type="ChEBI" id="CHEBI:30616"/>
        <dbReference type="ChEBI" id="CHEBI:47013"/>
        <dbReference type="ChEBI" id="CHEBI:78346"/>
        <dbReference type="ChEBI" id="CHEBI:456216"/>
        <dbReference type="EC" id="2.7.1.15"/>
    </reaction>
</comment>
<feature type="binding site" evidence="12">
    <location>
        <begin position="254"/>
        <end position="255"/>
    </location>
    <ligand>
        <name>ATP</name>
        <dbReference type="ChEBI" id="CHEBI:30616"/>
    </ligand>
</feature>
<keyword evidence="7 12" id="KW-0418">Kinase</keyword>
<evidence type="ECO:0000256" key="10">
    <source>
        <dbReference type="ARBA" id="ARBA00022958"/>
    </source>
</evidence>
<dbReference type="InterPro" id="IPR011611">
    <property type="entry name" value="PfkB_dom"/>
</dbReference>
<keyword evidence="11 12" id="KW-0119">Carbohydrate metabolism</keyword>
<dbReference type="GO" id="GO:0004747">
    <property type="term" value="F:ribokinase activity"/>
    <property type="evidence" value="ECO:0007669"/>
    <property type="project" value="UniProtKB-EC"/>
</dbReference>
<comment type="cofactor">
    <cofactor evidence="12">
        <name>Mg(2+)</name>
        <dbReference type="ChEBI" id="CHEBI:18420"/>
    </cofactor>
    <text evidence="12">Requires a divalent cation, most likely magnesium in vivo, as an electrophilic catalyst to aid phosphoryl group transfer. It is the chelate of the metal and the nucleotide that is the actual substrate.</text>
</comment>
<feature type="binding site" evidence="12">
    <location>
        <begin position="223"/>
        <end position="228"/>
    </location>
    <ligand>
        <name>ATP</name>
        <dbReference type="ChEBI" id="CHEBI:30616"/>
    </ligand>
</feature>
<evidence type="ECO:0000256" key="8">
    <source>
        <dbReference type="ARBA" id="ARBA00022840"/>
    </source>
</evidence>
<dbReference type="PANTHER" id="PTHR10584">
    <property type="entry name" value="SUGAR KINASE"/>
    <property type="match status" value="1"/>
</dbReference>
<evidence type="ECO:0000259" key="13">
    <source>
        <dbReference type="Pfam" id="PF00294"/>
    </source>
</evidence>
<gene>
    <name evidence="12 14" type="primary">rbsK</name>
    <name evidence="14" type="ORF">H9646_05385</name>
</gene>
<dbReference type="PROSITE" id="PS00583">
    <property type="entry name" value="PFKB_KINASES_1"/>
    <property type="match status" value="1"/>
</dbReference>
<dbReference type="EMBL" id="JACSQK010000003">
    <property type="protein sequence ID" value="MBD7959905.1"/>
    <property type="molecule type" value="Genomic_DNA"/>
</dbReference>
<dbReference type="InterPro" id="IPR002139">
    <property type="entry name" value="Ribo/fructo_kinase"/>
</dbReference>
<comment type="function">
    <text evidence="12">Catalyzes the phosphorylation of ribose at O-5 in a reaction requiring ATP and magnesium. The resulting D-ribose-5-phosphate can then be used either for sythesis of nucleotides, histidine, and tryptophan, or as a component of the pentose phosphate pathway.</text>
</comment>
<keyword evidence="10 12" id="KW-0630">Potassium</keyword>
<proteinExistence type="inferred from homology"/>
<keyword evidence="4 12" id="KW-0808">Transferase</keyword>
<evidence type="ECO:0000313" key="14">
    <source>
        <dbReference type="EMBL" id="MBD7959905.1"/>
    </source>
</evidence>
<dbReference type="RefSeq" id="WP_191722331.1">
    <property type="nucleotide sequence ID" value="NZ_JACSQK010000003.1"/>
</dbReference>
<dbReference type="PANTHER" id="PTHR10584:SF166">
    <property type="entry name" value="RIBOKINASE"/>
    <property type="match status" value="1"/>
</dbReference>
<feature type="binding site" evidence="12">
    <location>
        <position position="143"/>
    </location>
    <ligand>
        <name>substrate</name>
    </ligand>
</feature>
<feature type="binding site" evidence="12">
    <location>
        <begin position="16"/>
        <end position="18"/>
    </location>
    <ligand>
        <name>substrate</name>
    </ligand>
</feature>
<sequence length="304" mass="31569">MTQSSKTRIVVLGSLNMDVVLRLARMPERGETVHAQGLSYIPGGKGGNQAVACARHGAQVALVGCVGRDAHGEVLRDALTADGVDVSNVAVHDGAATGSAVVMVEADGSNRIAVIAGANALADLPASFSEVLAQADYLVVQFETPLEVLDRALAMARHSHCKVVLNPSPVKAVPSQWWSWIDTLVVNEHEAAELSAMAVTDAATAVRAAQYFVEQGVRQVVVTMGSQGAVAVNAAGHSIHPAPKVEVVDTTSAGDTFLGTMVTRLGEGSTLAQAVQWGIRAASLCIGRAGAQPSIPERTEVEQQ</sequence>
<dbReference type="Gene3D" id="3.40.1190.20">
    <property type="match status" value="1"/>
</dbReference>
<dbReference type="HAMAP" id="MF_01987">
    <property type="entry name" value="Ribokinase"/>
    <property type="match status" value="1"/>
</dbReference>
<evidence type="ECO:0000256" key="11">
    <source>
        <dbReference type="ARBA" id="ARBA00023277"/>
    </source>
</evidence>
<feature type="domain" description="Carbohydrate kinase PfkB" evidence="13">
    <location>
        <begin position="7"/>
        <end position="297"/>
    </location>
</feature>
<dbReference type="SUPFAM" id="SSF53613">
    <property type="entry name" value="Ribokinase-like"/>
    <property type="match status" value="1"/>
</dbReference>
<organism evidence="14 15">
    <name type="scientific">Comamonas avium</name>
    <dbReference type="NCBI Taxonomy" id="2762231"/>
    <lineage>
        <taxon>Bacteria</taxon>
        <taxon>Pseudomonadati</taxon>
        <taxon>Pseudomonadota</taxon>
        <taxon>Betaproteobacteria</taxon>
        <taxon>Burkholderiales</taxon>
        <taxon>Comamonadaceae</taxon>
        <taxon>Comamonas</taxon>
    </lineage>
</organism>
<reference evidence="14 15" key="1">
    <citation type="submission" date="2020-08" db="EMBL/GenBank/DDBJ databases">
        <title>A Genomic Blueprint of the Chicken Gut Microbiome.</title>
        <authorList>
            <person name="Gilroy R."/>
            <person name="Ravi A."/>
            <person name="Getino M."/>
            <person name="Pursley I."/>
            <person name="Horton D.L."/>
            <person name="Alikhan N.-F."/>
            <person name="Baker D."/>
            <person name="Gharbi K."/>
            <person name="Hall N."/>
            <person name="Watson M."/>
            <person name="Adriaenssens E.M."/>
            <person name="Foster-Nyarko E."/>
            <person name="Jarju S."/>
            <person name="Secka A."/>
            <person name="Antonio M."/>
            <person name="Oren A."/>
            <person name="Chaudhuri R."/>
            <person name="La Ragione R.M."/>
            <person name="Hildebrand F."/>
            <person name="Pallen M.J."/>
        </authorList>
    </citation>
    <scope>NUCLEOTIDE SEQUENCE [LARGE SCALE GENOMIC DNA]</scope>
    <source>
        <strain evidence="14 15">Sa2CVA6</strain>
    </source>
</reference>
<keyword evidence="15" id="KW-1185">Reference proteome</keyword>
<evidence type="ECO:0000256" key="3">
    <source>
        <dbReference type="ARBA" id="ARBA00016943"/>
    </source>
</evidence>
<feature type="binding site" evidence="12">
    <location>
        <position position="255"/>
    </location>
    <ligand>
        <name>substrate</name>
    </ligand>
</feature>
<feature type="binding site" evidence="12">
    <location>
        <position position="285"/>
    </location>
    <ligand>
        <name>K(+)</name>
        <dbReference type="ChEBI" id="CHEBI:29103"/>
    </ligand>
</feature>
<feature type="binding site" evidence="12">
    <location>
        <position position="288"/>
    </location>
    <ligand>
        <name>K(+)</name>
        <dbReference type="ChEBI" id="CHEBI:29103"/>
    </ligand>
</feature>
<accession>A0ABR8S8V0</accession>
<comment type="similarity">
    <text evidence="12">Belongs to the carbohydrate kinase PfkB family. Ribokinase subfamily.</text>
</comment>
<dbReference type="InterPro" id="IPR011877">
    <property type="entry name" value="Ribokinase"/>
</dbReference>
<dbReference type="NCBIfam" id="TIGR02152">
    <property type="entry name" value="D_ribokin_bact"/>
    <property type="match status" value="1"/>
</dbReference>
<comment type="caution">
    <text evidence="14">The sequence shown here is derived from an EMBL/GenBank/DDBJ whole genome shotgun (WGS) entry which is preliminary data.</text>
</comment>
<keyword evidence="12" id="KW-0963">Cytoplasm</keyword>
<comment type="pathway">
    <text evidence="12">Carbohydrate metabolism; D-ribose degradation; D-ribose 5-phosphate from beta-D-ribopyranose: step 2/2.</text>
</comment>
<protein>
    <recommendedName>
        <fullName evidence="3 12">Ribokinase</fullName>
        <shortName evidence="12">RK</shortName>
        <ecNumber evidence="2 12">2.7.1.15</ecNumber>
    </recommendedName>
</protein>
<evidence type="ECO:0000256" key="9">
    <source>
        <dbReference type="ARBA" id="ARBA00022842"/>
    </source>
</evidence>
<feature type="binding site" evidence="12">
    <location>
        <position position="249"/>
    </location>
    <ligand>
        <name>K(+)</name>
        <dbReference type="ChEBI" id="CHEBI:29103"/>
    </ligand>
</feature>
<evidence type="ECO:0000256" key="5">
    <source>
        <dbReference type="ARBA" id="ARBA00022723"/>
    </source>
</evidence>
<evidence type="ECO:0000256" key="6">
    <source>
        <dbReference type="ARBA" id="ARBA00022741"/>
    </source>
</evidence>
<keyword evidence="5 12" id="KW-0479">Metal-binding</keyword>
<feature type="binding site" evidence="12">
    <location>
        <position position="290"/>
    </location>
    <ligand>
        <name>K(+)</name>
        <dbReference type="ChEBI" id="CHEBI:29103"/>
    </ligand>
</feature>
<name>A0ABR8S8V0_9BURK</name>
<dbReference type="InterPro" id="IPR029056">
    <property type="entry name" value="Ribokinase-like"/>
</dbReference>
<dbReference type="InterPro" id="IPR002173">
    <property type="entry name" value="Carboh/pur_kinase_PfkB_CS"/>
</dbReference>
<comment type="subunit">
    <text evidence="12">Homodimer.</text>
</comment>
<comment type="similarity">
    <text evidence="1">Belongs to the carbohydrate kinase pfkB family.</text>
</comment>
<feature type="active site" description="Proton acceptor" evidence="12">
    <location>
        <position position="255"/>
    </location>
</feature>
<dbReference type="Proteomes" id="UP000634919">
    <property type="component" value="Unassembled WGS sequence"/>
</dbReference>
<keyword evidence="6 12" id="KW-0547">Nucleotide-binding</keyword>
<keyword evidence="9 12" id="KW-0460">Magnesium</keyword>
<evidence type="ECO:0000256" key="1">
    <source>
        <dbReference type="ARBA" id="ARBA00005380"/>
    </source>
</evidence>
<dbReference type="CDD" id="cd01174">
    <property type="entry name" value="ribokinase"/>
    <property type="match status" value="1"/>
</dbReference>
<evidence type="ECO:0000256" key="7">
    <source>
        <dbReference type="ARBA" id="ARBA00022777"/>
    </source>
</evidence>
<feature type="binding site" evidence="12">
    <location>
        <position position="251"/>
    </location>
    <ligand>
        <name>K(+)</name>
        <dbReference type="ChEBI" id="CHEBI:29103"/>
    </ligand>
</feature>
<evidence type="ECO:0000256" key="2">
    <source>
        <dbReference type="ARBA" id="ARBA00012035"/>
    </source>
</evidence>
<comment type="activity regulation">
    <text evidence="12">Activated by a monovalent cation that binds near, but not in, the active site. The most likely occupant of the site in vivo is potassium. Ion binding induces a conformational change that may alter substrate affinity.</text>
</comment>
<evidence type="ECO:0000313" key="15">
    <source>
        <dbReference type="Proteomes" id="UP000634919"/>
    </source>
</evidence>
<feature type="binding site" evidence="12">
    <location>
        <position position="187"/>
    </location>
    <ligand>
        <name>ATP</name>
        <dbReference type="ChEBI" id="CHEBI:30616"/>
    </ligand>
</feature>
<comment type="caution">
    <text evidence="12">Lacks conserved residue(s) required for the propagation of feature annotation.</text>
</comment>
<dbReference type="Pfam" id="PF00294">
    <property type="entry name" value="PfkB"/>
    <property type="match status" value="1"/>
</dbReference>
<comment type="subcellular location">
    <subcellularLocation>
        <location evidence="12">Cytoplasm</location>
    </subcellularLocation>
</comment>
<evidence type="ECO:0000256" key="12">
    <source>
        <dbReference type="HAMAP-Rule" id="MF_01987"/>
    </source>
</evidence>